<reference evidence="2" key="1">
    <citation type="submission" date="2016-11" db="UniProtKB">
        <authorList>
            <consortium name="WormBaseParasite"/>
        </authorList>
    </citation>
    <scope>IDENTIFICATION</scope>
    <source>
        <strain evidence="2">KR3021</strain>
    </source>
</reference>
<protein>
    <submittedName>
        <fullName evidence="2">N-alpha-acetyltransferase 40</fullName>
    </submittedName>
</protein>
<organism evidence="1 2">
    <name type="scientific">Rhabditophanes sp. KR3021</name>
    <dbReference type="NCBI Taxonomy" id="114890"/>
    <lineage>
        <taxon>Eukaryota</taxon>
        <taxon>Metazoa</taxon>
        <taxon>Ecdysozoa</taxon>
        <taxon>Nematoda</taxon>
        <taxon>Chromadorea</taxon>
        <taxon>Rhabditida</taxon>
        <taxon>Tylenchina</taxon>
        <taxon>Panagrolaimomorpha</taxon>
        <taxon>Strongyloidoidea</taxon>
        <taxon>Alloionematidae</taxon>
        <taxon>Rhabditophanes</taxon>
    </lineage>
</organism>
<dbReference type="Proteomes" id="UP000095286">
    <property type="component" value="Unplaced"/>
</dbReference>
<proteinExistence type="predicted"/>
<name>A0AC35UHQ1_9BILA</name>
<sequence length="199" mass="23067">MGKSKAPDAYKKACKKASKLMNSVESANAIPQYLKMLDGREMSFLFPWGTHLTDELNKWVFELFEQNMKALYRLSLDGYDPEKKKNELFAQTSRYVILSVEDKKAAYAHFRYDIDYELPVLYLYEIQVEPEYQQKGLGGIILDILEKTAKELQMQKVVATIFAFNANSLAFFHKNNYSTDESCPRPSDELDYVIVSKRL</sequence>
<accession>A0AC35UHQ1</accession>
<dbReference type="WBParaSite" id="RSKR_0001137800.1">
    <property type="protein sequence ID" value="RSKR_0001137800.1"/>
    <property type="gene ID" value="RSKR_0001137800"/>
</dbReference>
<evidence type="ECO:0000313" key="2">
    <source>
        <dbReference type="WBParaSite" id="RSKR_0001137800.1"/>
    </source>
</evidence>
<evidence type="ECO:0000313" key="1">
    <source>
        <dbReference type="Proteomes" id="UP000095286"/>
    </source>
</evidence>